<evidence type="ECO:0000256" key="2">
    <source>
        <dbReference type="ARBA" id="ARBA00022763"/>
    </source>
</evidence>
<dbReference type="RefSeq" id="XP_056071863.1">
    <property type="nucleotide sequence ID" value="XM_056214596.1"/>
</dbReference>
<comment type="caution">
    <text evidence="5">The sequence shown here is derived from an EMBL/GenBank/DDBJ whole genome shotgun (WGS) entry which is preliminary data.</text>
</comment>
<accession>A0A9W8XME4</accession>
<feature type="compositionally biased region" description="Basic and acidic residues" evidence="4">
    <location>
        <begin position="1"/>
        <end position="12"/>
    </location>
</feature>
<organism evidence="5 6">
    <name type="scientific">Didymosphaeria variabile</name>
    <dbReference type="NCBI Taxonomy" id="1932322"/>
    <lineage>
        <taxon>Eukaryota</taxon>
        <taxon>Fungi</taxon>
        <taxon>Dikarya</taxon>
        <taxon>Ascomycota</taxon>
        <taxon>Pezizomycotina</taxon>
        <taxon>Dothideomycetes</taxon>
        <taxon>Pleosporomycetidae</taxon>
        <taxon>Pleosporales</taxon>
        <taxon>Massarineae</taxon>
        <taxon>Didymosphaeriaceae</taxon>
        <taxon>Didymosphaeria</taxon>
    </lineage>
</organism>
<gene>
    <name evidence="5" type="ORF">N0V89_005822</name>
</gene>
<dbReference type="Gene3D" id="1.20.5.170">
    <property type="match status" value="1"/>
</dbReference>
<keyword evidence="3" id="KW-0234">DNA repair</keyword>
<dbReference type="GO" id="GO:0032798">
    <property type="term" value="C:Swi5-Sfr1 complex"/>
    <property type="evidence" value="ECO:0007669"/>
    <property type="project" value="TreeGrafter"/>
</dbReference>
<dbReference type="GO" id="GO:0010772">
    <property type="term" value="P:meiotic DNA recombinase assembly involved in reciprocal meiotic recombination"/>
    <property type="evidence" value="ECO:0007669"/>
    <property type="project" value="TreeGrafter"/>
</dbReference>
<dbReference type="AlphaFoldDB" id="A0A9W8XME4"/>
<sequence>MAIAERTERVIEVLDSEDEPFTSSPEAPLNSAVSQLDGTVGEPPQDAPARAGSSVNRTEDSHAYKVAEHDEQPVALSDTQSNENIARTNPQCDALQENTTDLNLPHQHGPSLTDTCGSSNWHSSVPTDLSSLQISKSPEPASGGNVKGPITETEESNFHPTVETSNATSDASYANQHTLAADTQLLNDDEPSVLSSMKNTVESASLEAAHTVSTLEGGLPTIKLAEHGEAGLLHLEGEPLLQDHQAERSQSSPRAGENAQRDSTDPYDVDFRGCSLPPSLTPGDISSSANERLLKRSTTTERAFPITRRVPYKDSEHTEMPQMPRSAKEEENIQPIISPTKDPSIFIRNVTMEHPDPDVSMDVVQLPLKRKQQQVGSIGEDNEVTADLAPALDSTIQSAHQLDAKVSEAPNNTHLNASLSTVDAPLEEASAILHELSETQDVAETQLRDRKGNESMGVGRRPDPSMVAETSRAESIPGYSLDSITQTSSFAASITEDTQPIIAKSAQEITLEELRAKRAALISSLAALPVIRDLIASTESLHTSSQSSNSEPTDSDVMAAAHKINKKHIKLLHEYNEMKDVGQGLMGLIADQRGVRIVEVQDDFGVDAKD</sequence>
<feature type="compositionally biased region" description="Polar residues" evidence="4">
    <location>
        <begin position="21"/>
        <end position="37"/>
    </location>
</feature>
<keyword evidence="6" id="KW-1185">Reference proteome</keyword>
<dbReference type="PANTHER" id="PTHR28529:SF2">
    <property type="entry name" value="DNA REPAIR PROTEIN SWI5 HOMOLOG"/>
    <property type="match status" value="1"/>
</dbReference>
<feature type="region of interest" description="Disordered" evidence="4">
    <location>
        <begin position="1"/>
        <end position="89"/>
    </location>
</feature>
<evidence type="ECO:0000313" key="5">
    <source>
        <dbReference type="EMBL" id="KAJ4354089.1"/>
    </source>
</evidence>
<proteinExistence type="inferred from homology"/>
<evidence type="ECO:0000256" key="1">
    <source>
        <dbReference type="ARBA" id="ARBA00008060"/>
    </source>
</evidence>
<dbReference type="InterPro" id="IPR010760">
    <property type="entry name" value="DNA-repair_Swi5"/>
</dbReference>
<feature type="compositionally biased region" description="Polar residues" evidence="4">
    <location>
        <begin position="110"/>
        <end position="136"/>
    </location>
</feature>
<evidence type="ECO:0008006" key="7">
    <source>
        <dbReference type="Google" id="ProtNLM"/>
    </source>
</evidence>
<dbReference type="GeneID" id="80909352"/>
<dbReference type="Pfam" id="PF07061">
    <property type="entry name" value="Swi5"/>
    <property type="match status" value="1"/>
</dbReference>
<feature type="region of interest" description="Disordered" evidence="4">
    <location>
        <begin position="101"/>
        <end position="170"/>
    </location>
</feature>
<protein>
    <recommendedName>
        <fullName evidence="7">Swi5-domain-containing protein</fullName>
    </recommendedName>
</protein>
<feature type="compositionally biased region" description="Polar residues" evidence="4">
    <location>
        <begin position="77"/>
        <end position="89"/>
    </location>
</feature>
<name>A0A9W8XME4_9PLEO</name>
<feature type="region of interest" description="Disordered" evidence="4">
    <location>
        <begin position="244"/>
        <end position="287"/>
    </location>
</feature>
<dbReference type="GO" id="GO:0000709">
    <property type="term" value="P:meiotic joint molecule formation"/>
    <property type="evidence" value="ECO:0007669"/>
    <property type="project" value="TreeGrafter"/>
</dbReference>
<dbReference type="Proteomes" id="UP001140513">
    <property type="component" value="Unassembled WGS sequence"/>
</dbReference>
<dbReference type="OrthoDB" id="255837at2759"/>
<evidence type="ECO:0000256" key="3">
    <source>
        <dbReference type="ARBA" id="ARBA00023204"/>
    </source>
</evidence>
<dbReference type="EMBL" id="JAPEUX010000004">
    <property type="protein sequence ID" value="KAJ4354089.1"/>
    <property type="molecule type" value="Genomic_DNA"/>
</dbReference>
<evidence type="ECO:0000256" key="4">
    <source>
        <dbReference type="SAM" id="MobiDB-lite"/>
    </source>
</evidence>
<dbReference type="PANTHER" id="PTHR28529">
    <property type="entry name" value="DNA REPAIR PROTEIN SWI5 HOMOLOG"/>
    <property type="match status" value="1"/>
</dbReference>
<feature type="compositionally biased region" description="Basic and acidic residues" evidence="4">
    <location>
        <begin position="57"/>
        <end position="72"/>
    </location>
</feature>
<reference evidence="5" key="1">
    <citation type="submission" date="2022-10" db="EMBL/GenBank/DDBJ databases">
        <title>Tapping the CABI collections for fungal endophytes: first genome assemblies for Collariella, Neodidymelliopsis, Ascochyta clinopodiicola, Didymella pomorum, Didymosphaeria variabile, Neocosmospora piperis and Neocucurbitaria cava.</title>
        <authorList>
            <person name="Hill R."/>
        </authorList>
    </citation>
    <scope>NUCLEOTIDE SEQUENCE</scope>
    <source>
        <strain evidence="5">IMI 356815</strain>
    </source>
</reference>
<dbReference type="GO" id="GO:0034974">
    <property type="term" value="C:Swi5-Swi2 complex"/>
    <property type="evidence" value="ECO:0007669"/>
    <property type="project" value="TreeGrafter"/>
</dbReference>
<feature type="compositionally biased region" description="Polar residues" evidence="4">
    <location>
        <begin position="158"/>
        <end position="170"/>
    </location>
</feature>
<comment type="similarity">
    <text evidence="1">Belongs to the SWI5/SAE3 family.</text>
</comment>
<evidence type="ECO:0000313" key="6">
    <source>
        <dbReference type="Proteomes" id="UP001140513"/>
    </source>
</evidence>
<keyword evidence="2" id="KW-0227">DNA damage</keyword>